<dbReference type="Proteomes" id="UP001189813">
    <property type="component" value="Unassembled WGS sequence"/>
</dbReference>
<dbReference type="EMBL" id="CATZBU010000017">
    <property type="protein sequence ID" value="CAJ0807606.1"/>
    <property type="molecule type" value="Genomic_DNA"/>
</dbReference>
<dbReference type="RefSeq" id="WP_316668970.1">
    <property type="nucleotide sequence ID" value="NZ_CATZBU010000017.1"/>
</dbReference>
<proteinExistence type="predicted"/>
<accession>A0ABN9JFM8</accession>
<keyword evidence="3" id="KW-1185">Reference proteome</keyword>
<organism evidence="2 3">
    <name type="scientific">Ralstonia psammae</name>
    <dbReference type="NCBI Taxonomy" id="3058598"/>
    <lineage>
        <taxon>Bacteria</taxon>
        <taxon>Pseudomonadati</taxon>
        <taxon>Pseudomonadota</taxon>
        <taxon>Betaproteobacteria</taxon>
        <taxon>Burkholderiales</taxon>
        <taxon>Burkholderiaceae</taxon>
        <taxon>Ralstonia</taxon>
    </lineage>
</organism>
<evidence type="ECO:0000313" key="3">
    <source>
        <dbReference type="Proteomes" id="UP001189813"/>
    </source>
</evidence>
<comment type="caution">
    <text evidence="2">The sequence shown here is derived from an EMBL/GenBank/DDBJ whole genome shotgun (WGS) entry which is preliminary data.</text>
</comment>
<gene>
    <name evidence="2" type="ORF">LMG19083_04587</name>
</gene>
<evidence type="ECO:0000256" key="1">
    <source>
        <dbReference type="SAM" id="SignalP"/>
    </source>
</evidence>
<reference evidence="2 3" key="1">
    <citation type="submission" date="2023-07" db="EMBL/GenBank/DDBJ databases">
        <authorList>
            <person name="Peeters C."/>
        </authorList>
    </citation>
    <scope>NUCLEOTIDE SEQUENCE [LARGE SCALE GENOMIC DNA]</scope>
    <source>
        <strain evidence="2 3">LMG 19083</strain>
    </source>
</reference>
<evidence type="ECO:0000313" key="2">
    <source>
        <dbReference type="EMBL" id="CAJ0807606.1"/>
    </source>
</evidence>
<protein>
    <submittedName>
        <fullName evidence="2">Uncharacterized protein</fullName>
    </submittedName>
</protein>
<feature type="signal peptide" evidence="1">
    <location>
        <begin position="1"/>
        <end position="25"/>
    </location>
</feature>
<sequence>MKLSIQSLARIGVLATLVASGHASASEYGCKVLLCLANPASNGGPKGVAECVDPINRLYNDLAHGRPFPRCEEAEATGNRAVPVNDPFDPCPASLQPAEPDQYIVQGQPSTSSVFGYSQTGAPQFGATTGQRACVGKLAGRYQIGGKDDGTAVNVYDQVLWQKAQSPRAIDLYQDNVWYQHVHW</sequence>
<name>A0ABN9JFM8_9RALS</name>
<keyword evidence="1" id="KW-0732">Signal</keyword>
<feature type="chain" id="PRO_5045752216" evidence="1">
    <location>
        <begin position="26"/>
        <end position="184"/>
    </location>
</feature>